<dbReference type="InParanoid" id="A0A067QBV3"/>
<dbReference type="EMBL" id="KL197714">
    <property type="protein sequence ID" value="KDQ60081.1"/>
    <property type="molecule type" value="Genomic_DNA"/>
</dbReference>
<accession>A0A067QBV3</accession>
<dbReference type="AlphaFoldDB" id="A0A067QBV3"/>
<evidence type="ECO:0000313" key="2">
    <source>
        <dbReference type="Proteomes" id="UP000027265"/>
    </source>
</evidence>
<keyword evidence="2" id="KW-1185">Reference proteome</keyword>
<reference evidence="2" key="1">
    <citation type="journal article" date="2014" name="Proc. Natl. Acad. Sci. U.S.A.">
        <title>Extensive sampling of basidiomycete genomes demonstrates inadequacy of the white-rot/brown-rot paradigm for wood decay fungi.</title>
        <authorList>
            <person name="Riley R."/>
            <person name="Salamov A.A."/>
            <person name="Brown D.W."/>
            <person name="Nagy L.G."/>
            <person name="Floudas D."/>
            <person name="Held B.W."/>
            <person name="Levasseur A."/>
            <person name="Lombard V."/>
            <person name="Morin E."/>
            <person name="Otillar R."/>
            <person name="Lindquist E.A."/>
            <person name="Sun H."/>
            <person name="LaButti K.M."/>
            <person name="Schmutz J."/>
            <person name="Jabbour D."/>
            <person name="Luo H."/>
            <person name="Baker S.E."/>
            <person name="Pisabarro A.G."/>
            <person name="Walton J.D."/>
            <person name="Blanchette R.A."/>
            <person name="Henrissat B."/>
            <person name="Martin F."/>
            <person name="Cullen D."/>
            <person name="Hibbett D.S."/>
            <person name="Grigoriev I.V."/>
        </authorList>
    </citation>
    <scope>NUCLEOTIDE SEQUENCE [LARGE SCALE GENOMIC DNA]</scope>
    <source>
        <strain evidence="2">MUCL 33604</strain>
    </source>
</reference>
<sequence>MAEKLPDELIKEVLSPILHVPDEKFADASGDSVFFRFHLSTSALLLVCKRWLRVATPLLYEVVVLRSKAQAQALSKVFASNKQLGTFVKKLRVEGGYGLPMEKIIRASPNITDIYLSMAIHSNDSVSGLCRSLDTISPSRLILYDSVWPWERLDNGNTRALASKLFVCIASTWKALDVVHNPYAEESNGKVHLRESAFVSALAECSSLRVVYYSSCPDSESESLGSLSQIPHLQKIQVQVASEDDSEVVFRRYLDETSRLAKIVQFVVPHWASAVIEATSPLALPETDYIPMETASAVIRDQIWTQILSLAMWNDWCDRDFSVADNMLYRGSQIGTTRQGLLTVSRGFYRLGLPLMYAYPVLLGEDRLRAFAAQLAQNPPLGRHIRSIFFHVSFTYGADLLRLLEKSLTTIVTSSQNLKRIHGHRGNYVHWLPMTWDTFVKLSETSASSLITFSGVRVIVERRGLPHPALSPIFNKFKRLRRLEWRPSGESGQSAGTDGTPTTCLSSLESLITRGCKDSFFTHISRLSLPSLTHFECTRHTDFIALLAFVEKHGSKLLDVSVTWPHEHLPILELCPNMTHLELELLDKIPTSKMLNAVELHHHLNRITISSPQHSLSGEKMPTRDREQWIKFFEGVDWRCFPALKEIRVIACEWPTDERSIAKNPWVQLADDLKNEWSIPLTDRTGLPWKSRLKV</sequence>
<name>A0A067QBV3_9AGAM</name>
<protein>
    <submittedName>
        <fullName evidence="1">Uncharacterized protein</fullName>
    </submittedName>
</protein>
<evidence type="ECO:0000313" key="1">
    <source>
        <dbReference type="EMBL" id="KDQ60081.1"/>
    </source>
</evidence>
<proteinExistence type="predicted"/>
<dbReference type="Proteomes" id="UP000027265">
    <property type="component" value="Unassembled WGS sequence"/>
</dbReference>
<organism evidence="1 2">
    <name type="scientific">Jaapia argillacea MUCL 33604</name>
    <dbReference type="NCBI Taxonomy" id="933084"/>
    <lineage>
        <taxon>Eukaryota</taxon>
        <taxon>Fungi</taxon>
        <taxon>Dikarya</taxon>
        <taxon>Basidiomycota</taxon>
        <taxon>Agaricomycotina</taxon>
        <taxon>Agaricomycetes</taxon>
        <taxon>Agaricomycetidae</taxon>
        <taxon>Jaapiales</taxon>
        <taxon>Jaapiaceae</taxon>
        <taxon>Jaapia</taxon>
    </lineage>
</organism>
<dbReference type="OrthoDB" id="2786563at2759"/>
<dbReference type="HOGENOM" id="CLU_027521_0_0_1"/>
<gene>
    <name evidence="1" type="ORF">JAAARDRAFT_32460</name>
</gene>